<organism evidence="1 2">
    <name type="scientific">Loxostege sticticalis</name>
    <name type="common">Beet webworm moth</name>
    <dbReference type="NCBI Taxonomy" id="481309"/>
    <lineage>
        <taxon>Eukaryota</taxon>
        <taxon>Metazoa</taxon>
        <taxon>Ecdysozoa</taxon>
        <taxon>Arthropoda</taxon>
        <taxon>Hexapoda</taxon>
        <taxon>Insecta</taxon>
        <taxon>Pterygota</taxon>
        <taxon>Neoptera</taxon>
        <taxon>Endopterygota</taxon>
        <taxon>Lepidoptera</taxon>
        <taxon>Glossata</taxon>
        <taxon>Ditrysia</taxon>
        <taxon>Pyraloidea</taxon>
        <taxon>Crambidae</taxon>
        <taxon>Pyraustinae</taxon>
        <taxon>Loxostege</taxon>
    </lineage>
</organism>
<dbReference type="AlphaFoldDB" id="A0ABD0S9X7"/>
<reference evidence="1 2" key="1">
    <citation type="submission" date="2024-06" db="EMBL/GenBank/DDBJ databases">
        <title>A chromosome-level genome assembly of beet webworm, Loxostege sticticalis.</title>
        <authorList>
            <person name="Zhang Y."/>
        </authorList>
    </citation>
    <scope>NUCLEOTIDE SEQUENCE [LARGE SCALE GENOMIC DNA]</scope>
    <source>
        <strain evidence="1">AQ028</strain>
        <tissue evidence="1">Male pupae</tissue>
    </source>
</reference>
<sequence>MSKRKCKFTEVLRAKYPCFTSGRDEFDAKCSICDCHVDVGNKGTTALERHVATEKHKKMIRAASSSSKVTNFFQPSTSLILKNTHAAEGTLAFHTIKHHQSYNSMECTASLTRKMFADSETAKNLKCGKTKTEAIVNQVVAPHTITTIIETLRNISCLSVATDASNHGADKLFPILIQYFNWTGNGIETKILDLQTLPNETSLSIANLIYETLSTHQLTTKCVAFIGDNANVNFGGVNRNPGQNVFTRLKESLEKEHLIGVGCPAHIMHNSLRNGIELMKLDIESIILKIFNYFSVYTVRTEALKEFCNYVEINYQPLLRHSKTRWLSLFPCVERVLKLYPALKEYFLSQRSIPYLIKSFFENTTSEAYLWFTHSLMSIYQANLAKVEEEHNSVLEISKILQSVLHMLRNRRINNFLPLSVREHLRDNDEAESISNEFISVYKACEDYLMEWITPLEDFKGFEWMTLLKENENLKYDDLVSCIEFLRIRGVEIDDVKLHDQFCNLISFLKSKSNEDEAYFDLKLHEQWTIYFKSVKNIECFSELLKICEFYFCISAHNANVERVFSLINTQWSKERNRLSVQSVKSIILTQYNFKNMSCEDFYNYLLKNKDLLSKIGSSAKYD</sequence>
<dbReference type="SUPFAM" id="SSF53098">
    <property type="entry name" value="Ribonuclease H-like"/>
    <property type="match status" value="1"/>
</dbReference>
<evidence type="ECO:0000313" key="1">
    <source>
        <dbReference type="EMBL" id="KAL0810866.1"/>
    </source>
</evidence>
<gene>
    <name evidence="1" type="ORF">ABMA28_010170</name>
</gene>
<name>A0ABD0S9X7_LOXSC</name>
<dbReference type="InterPro" id="IPR012337">
    <property type="entry name" value="RNaseH-like_sf"/>
</dbReference>
<dbReference type="PANTHER" id="PTHR37162:SF1">
    <property type="entry name" value="BED-TYPE DOMAIN-CONTAINING PROTEIN"/>
    <property type="match status" value="1"/>
</dbReference>
<dbReference type="Proteomes" id="UP001549921">
    <property type="component" value="Unassembled WGS sequence"/>
</dbReference>
<comment type="caution">
    <text evidence="1">The sequence shown here is derived from an EMBL/GenBank/DDBJ whole genome shotgun (WGS) entry which is preliminary data.</text>
</comment>
<dbReference type="PANTHER" id="PTHR37162">
    <property type="entry name" value="HAT FAMILY DIMERISATION DOMAINCONTAINING PROTEIN-RELATED"/>
    <property type="match status" value="1"/>
</dbReference>
<proteinExistence type="predicted"/>
<dbReference type="EMBL" id="JBEDNZ010000025">
    <property type="protein sequence ID" value="KAL0810866.1"/>
    <property type="molecule type" value="Genomic_DNA"/>
</dbReference>
<evidence type="ECO:0000313" key="2">
    <source>
        <dbReference type="Proteomes" id="UP001549921"/>
    </source>
</evidence>
<accession>A0ABD0S9X7</accession>
<protein>
    <submittedName>
        <fullName evidence="1">Uncharacterized protein</fullName>
    </submittedName>
</protein>